<evidence type="ECO:0008006" key="3">
    <source>
        <dbReference type="Google" id="ProtNLM"/>
    </source>
</evidence>
<proteinExistence type="predicted"/>
<sequence length="161" mass="17450">MAELTRRMASLSDVQGIWGLLRQVSSDIPFKVEDELEQESLLSELVACCTSGLSPVLVDNEKGIVGALLARRDDFEWGFRNSEAIHVAYAAVAPAVREDKVLPALLGELQDKKVPLLASVKSGEQLGFAVALGELGFTHEFKAGSGWGDLYQWTPPASVHN</sequence>
<dbReference type="Proteomes" id="UP000305131">
    <property type="component" value="Unassembled WGS sequence"/>
</dbReference>
<name>A0A6C1KEG2_XANAU</name>
<dbReference type="RefSeq" id="WP_138400508.1">
    <property type="nucleotide sequence ID" value="NZ_JBAFVI010000005.1"/>
</dbReference>
<dbReference type="EMBL" id="VAUP01000035">
    <property type="protein sequence ID" value="TLX41634.1"/>
    <property type="molecule type" value="Genomic_DNA"/>
</dbReference>
<dbReference type="GeneID" id="95774960"/>
<reference evidence="1 2" key="1">
    <citation type="submission" date="2019-05" db="EMBL/GenBank/DDBJ databases">
        <authorList>
            <person name="Zhou X."/>
        </authorList>
    </citation>
    <scope>NUCLEOTIDE SEQUENCE [LARGE SCALE GENOMIC DNA]</scope>
    <source>
        <strain evidence="1 2">DSM 432</strain>
    </source>
</reference>
<comment type="caution">
    <text evidence="1">The sequence shown here is derived from an EMBL/GenBank/DDBJ whole genome shotgun (WGS) entry which is preliminary data.</text>
</comment>
<evidence type="ECO:0000313" key="1">
    <source>
        <dbReference type="EMBL" id="TLX41634.1"/>
    </source>
</evidence>
<accession>A0A6C1KEG2</accession>
<evidence type="ECO:0000313" key="2">
    <source>
        <dbReference type="Proteomes" id="UP000305131"/>
    </source>
</evidence>
<gene>
    <name evidence="1" type="ORF">FBQ73_16025</name>
</gene>
<organism evidence="1 2">
    <name type="scientific">Xanthobacter autotrophicus</name>
    <dbReference type="NCBI Taxonomy" id="280"/>
    <lineage>
        <taxon>Bacteria</taxon>
        <taxon>Pseudomonadati</taxon>
        <taxon>Pseudomonadota</taxon>
        <taxon>Alphaproteobacteria</taxon>
        <taxon>Hyphomicrobiales</taxon>
        <taxon>Xanthobacteraceae</taxon>
        <taxon>Xanthobacter</taxon>
    </lineage>
</organism>
<dbReference type="OrthoDB" id="8444916at2"/>
<dbReference type="AlphaFoldDB" id="A0A6C1KEG2"/>
<protein>
    <recommendedName>
        <fullName evidence="3">N-acetyltransferase domain-containing protein</fullName>
    </recommendedName>
</protein>